<organism evidence="2 3">
    <name type="scientific">Salinadaptatus halalkaliphilus</name>
    <dbReference type="NCBI Taxonomy" id="2419781"/>
    <lineage>
        <taxon>Archaea</taxon>
        <taxon>Methanobacteriati</taxon>
        <taxon>Methanobacteriota</taxon>
        <taxon>Stenosarchaea group</taxon>
        <taxon>Halobacteria</taxon>
        <taxon>Halobacteriales</taxon>
        <taxon>Natrialbaceae</taxon>
        <taxon>Salinadaptatus</taxon>
    </lineage>
</organism>
<dbReference type="Pfam" id="PF24035">
    <property type="entry name" value="DUF7344"/>
    <property type="match status" value="2"/>
</dbReference>
<evidence type="ECO:0000313" key="3">
    <source>
        <dbReference type="Proteomes" id="UP000318864"/>
    </source>
</evidence>
<dbReference type="AlphaFoldDB" id="A0A4S3TKK6"/>
<dbReference type="Proteomes" id="UP000318864">
    <property type="component" value="Unassembled WGS sequence"/>
</dbReference>
<gene>
    <name evidence="2" type="ORF">D8Y22_11755</name>
</gene>
<evidence type="ECO:0000313" key="2">
    <source>
        <dbReference type="EMBL" id="THE64672.1"/>
    </source>
</evidence>
<name>A0A4S3TKK6_9EURY</name>
<feature type="domain" description="DUF7344" evidence="1">
    <location>
        <begin position="132"/>
        <end position="196"/>
    </location>
</feature>
<dbReference type="OrthoDB" id="192898at2157"/>
<protein>
    <submittedName>
        <fullName evidence="2">ArsR family transcriptional regulator</fullName>
    </submittedName>
</protein>
<dbReference type="RefSeq" id="WP_141464887.1">
    <property type="nucleotide sequence ID" value="NZ_RBZW01000028.1"/>
</dbReference>
<accession>A0A4S3TKK6</accession>
<keyword evidence="3" id="KW-1185">Reference proteome</keyword>
<reference evidence="2 3" key="1">
    <citation type="submission" date="2018-10" db="EMBL/GenBank/DDBJ databases">
        <title>Natronolimnobius sp. XQ-INN 246 isolated from Inner Mongolia Autonomous Region of China.</title>
        <authorList>
            <person name="Xue Q."/>
        </authorList>
    </citation>
    <scope>NUCLEOTIDE SEQUENCE [LARGE SCALE GENOMIC DNA]</scope>
    <source>
        <strain evidence="2 3">XQ-INN 246</strain>
    </source>
</reference>
<dbReference type="InterPro" id="IPR055768">
    <property type="entry name" value="DUF7344"/>
</dbReference>
<proteinExistence type="predicted"/>
<feature type="domain" description="DUF7344" evidence="1">
    <location>
        <begin position="24"/>
        <end position="97"/>
    </location>
</feature>
<evidence type="ECO:0000259" key="1">
    <source>
        <dbReference type="Pfam" id="PF24035"/>
    </source>
</evidence>
<dbReference type="EMBL" id="RBZW01000028">
    <property type="protein sequence ID" value="THE64672.1"/>
    <property type="molecule type" value="Genomic_DNA"/>
</dbReference>
<comment type="caution">
    <text evidence="2">The sequence shown here is derived from an EMBL/GenBank/DDBJ whole genome shotgun (WGS) entry which is preliminary data.</text>
</comment>
<sequence>MSSDARLGDALELDSLADVPADRYEVLCHPRRLRLLECLEEDRYRPLSAVTTDLLEREGASSSDGRKRHEVRCSLVHNHLPRLDAHDIITWDIETGIALADGLPICPSTITGLLEADDELEDYIEQVVDPVRIALLNQLADHDGPVSIESLAATLASRERSLPADTGRVKIRLHHMHLPALAAIDLLGYDRDTKQVFARDIGDAF</sequence>